<dbReference type="Proteomes" id="UP000605848">
    <property type="component" value="Unassembled WGS sequence"/>
</dbReference>
<dbReference type="InterPro" id="IPR011604">
    <property type="entry name" value="PDDEXK-like_dom_sf"/>
</dbReference>
<accession>A0A937CZV9</accession>
<dbReference type="InterPro" id="IPR038726">
    <property type="entry name" value="PDDEXK_AddAB-type"/>
</dbReference>
<sequence>MTSTNLHVTLGWYLDSGAYPNGSDPDHASIGRASLGPLGFLDLLERHLGLIGRPIAEPVRVAMYLRRLRHAVTDDCFYSASFTVDPWATAKALLQWRDDLFCGGWTGTADASAPRRLQQLAAVEAVPADQLPPCIGERLSALLDRLTTSSFPYPLDIRLVEARALWPHQWQRLFDALARTGVSLHEYEQPHGVGGGNLGAVQRFLTTGVRAAEDTDGSVVVLDADSEIDAAEIVADWLAADSNRDTVLIRSQGSPLLDGALSKRHLPRAGVVARSPWRTALRVLPLVFAAQWDPFDPARVLELLGLPQSPIPRGAATGLARAIQEAPGRDGTAWRNARARAVTRREELLAGEGMAARVIKRKLQKFERDIDFWLPVERHDPHTGLPVAHAIKICRRVVRWAVERQLTAGDGLWAVAAQHAAALADVLVSSDLPLIPQTTLARMLDEVIGEGVRAEGSQGQAAAWRIVDSPGQIADTAGTILWWGAVRSDSPAAMPWTAKELAWLEQAGVVPESPRHRRLRERAAYVRAVLSARSKLILVVPRCVAGSPASAHPLLGEIETALNLKDGSVAVIRRVITMDMSPSSVLADRTIVRSPLRGQLLPKPRRLWPIPSDIVVPPQKISPTGMERLIGCPLSWVLENKAEIAPSPFVGLPDASQMIGTLCHAVLELLFTERRDWTIEAAGQRAEELFDQLVPQAAATLQQPGAELELRRTRQAIAKAVTVLMTYIRRAGLQVEHVEQKIERGLGPDAPLVSGKVDLILRHSNGQHYIVDLKWTKTAKYHEERLTEGKPLQLAAYSWLAERMLGQRPEAGYFMLKQARMLFSASAPFDNGYVAGTDLSSTWHQATRTYETRIKALADGQAVATGVPHTADEGDDTLPLALDPPCRICSYQPLCRATPGKH</sequence>
<protein>
    <submittedName>
        <fullName evidence="2">PD-(D/E)XK nuclease family protein</fullName>
    </submittedName>
</protein>
<evidence type="ECO:0000313" key="2">
    <source>
        <dbReference type="EMBL" id="MBL0404462.1"/>
    </source>
</evidence>
<dbReference type="RefSeq" id="WP_202059161.1">
    <property type="nucleotide sequence ID" value="NZ_JAEQMY010000012.1"/>
</dbReference>
<evidence type="ECO:0000313" key="3">
    <source>
        <dbReference type="Proteomes" id="UP000605848"/>
    </source>
</evidence>
<dbReference type="Pfam" id="PF12705">
    <property type="entry name" value="PDDEXK_1"/>
    <property type="match status" value="1"/>
</dbReference>
<evidence type="ECO:0000259" key="1">
    <source>
        <dbReference type="Pfam" id="PF12705"/>
    </source>
</evidence>
<organism evidence="2 3">
    <name type="scientific">Microvirga aerilata</name>
    <dbReference type="NCBI Taxonomy" id="670292"/>
    <lineage>
        <taxon>Bacteria</taxon>
        <taxon>Pseudomonadati</taxon>
        <taxon>Pseudomonadota</taxon>
        <taxon>Alphaproteobacteria</taxon>
        <taxon>Hyphomicrobiales</taxon>
        <taxon>Methylobacteriaceae</taxon>
        <taxon>Microvirga</taxon>
    </lineage>
</organism>
<keyword evidence="3" id="KW-1185">Reference proteome</keyword>
<dbReference type="AlphaFoldDB" id="A0A937CZV9"/>
<name>A0A937CZV9_9HYPH</name>
<dbReference type="Gene3D" id="3.90.320.10">
    <property type="match status" value="1"/>
</dbReference>
<reference evidence="2" key="1">
    <citation type="submission" date="2021-01" db="EMBL/GenBank/DDBJ databases">
        <title>Microvirga sp.</title>
        <authorList>
            <person name="Kim M.K."/>
        </authorList>
    </citation>
    <scope>NUCLEOTIDE SEQUENCE</scope>
    <source>
        <strain evidence="2">5420S-16</strain>
    </source>
</reference>
<feature type="domain" description="PD-(D/E)XK endonuclease-like" evidence="1">
    <location>
        <begin position="621"/>
        <end position="896"/>
    </location>
</feature>
<proteinExistence type="predicted"/>
<comment type="caution">
    <text evidence="2">The sequence shown here is derived from an EMBL/GenBank/DDBJ whole genome shotgun (WGS) entry which is preliminary data.</text>
</comment>
<dbReference type="EMBL" id="JAEQMY010000012">
    <property type="protein sequence ID" value="MBL0404462.1"/>
    <property type="molecule type" value="Genomic_DNA"/>
</dbReference>
<gene>
    <name evidence="2" type="ORF">JKG68_10825</name>
</gene>